<dbReference type="STRING" id="2163413.A0A4P6XT22"/>
<evidence type="ECO:0000256" key="2">
    <source>
        <dbReference type="ARBA" id="ARBA00013850"/>
    </source>
</evidence>
<feature type="region of interest" description="Disordered" evidence="3">
    <location>
        <begin position="1"/>
        <end position="157"/>
    </location>
</feature>
<name>A0A4P6XT22_9ASCO</name>
<feature type="compositionally biased region" description="Acidic residues" evidence="3">
    <location>
        <begin position="491"/>
        <end position="506"/>
    </location>
</feature>
<evidence type="ECO:0000313" key="6">
    <source>
        <dbReference type="EMBL" id="QBM89556.1"/>
    </source>
</evidence>
<feature type="region of interest" description="Disordered" evidence="3">
    <location>
        <begin position="487"/>
        <end position="514"/>
    </location>
</feature>
<comment type="similarity">
    <text evidence="1">Belongs to the AATF family.</text>
</comment>
<dbReference type="Proteomes" id="UP000292447">
    <property type="component" value="Chromosome IV"/>
</dbReference>
<keyword evidence="7" id="KW-1185">Reference proteome</keyword>
<organism evidence="6 7">
    <name type="scientific">Metschnikowia aff. pulcherrima</name>
    <dbReference type="NCBI Taxonomy" id="2163413"/>
    <lineage>
        <taxon>Eukaryota</taxon>
        <taxon>Fungi</taxon>
        <taxon>Dikarya</taxon>
        <taxon>Ascomycota</taxon>
        <taxon>Saccharomycotina</taxon>
        <taxon>Pichiomycetes</taxon>
        <taxon>Metschnikowiaceae</taxon>
        <taxon>Metschnikowia</taxon>
    </lineage>
</organism>
<dbReference type="PANTHER" id="PTHR15565">
    <property type="entry name" value="AATF PROTEIN APOPTOSIS ANTAGONIZING TRANSCRIPTION FACTOR"/>
    <property type="match status" value="1"/>
</dbReference>
<dbReference type="GO" id="GO:0000462">
    <property type="term" value="P:maturation of SSU-rRNA from tricistronic rRNA transcript (SSU-rRNA, 5.8S rRNA, LSU-rRNA)"/>
    <property type="evidence" value="ECO:0007669"/>
    <property type="project" value="TreeGrafter"/>
</dbReference>
<evidence type="ECO:0000259" key="5">
    <source>
        <dbReference type="Pfam" id="PF13339"/>
    </source>
</evidence>
<evidence type="ECO:0000256" key="1">
    <source>
        <dbReference type="ARBA" id="ARBA00008966"/>
    </source>
</evidence>
<proteinExistence type="inferred from homology"/>
<dbReference type="InterPro" id="IPR025160">
    <property type="entry name" value="AATF"/>
</dbReference>
<dbReference type="Pfam" id="PF13339">
    <property type="entry name" value="AATF-Che1"/>
    <property type="match status" value="1"/>
</dbReference>
<dbReference type="InterPro" id="IPR012617">
    <property type="entry name" value="AATF_C"/>
</dbReference>
<sequence>MGKKSLAEQIAELSAPKNDFDIENSELADPFGNSENENNSLGLDNEAAQREHYVKVPKSKIRREDGLIKDKKYTGQVTNRKALYEESESGESGLEDGSDGSESDDSEEIDEKERTPAGKRNQSDSESPNSESENDSGEETGSSSENELDAGSDDRQREKIKQMMASERKHIVSRLSQSAAADALKGYSILQQHKEFDALIDSRLKVQKALTSLNMLPATKKQFEGVCDNTEDTGEKIQLATAACYDLLDTIGALRDALLEREQLPTQKPAKKRTLQEYLARSTQQDAVLLQYRSQVLTKWLAKIQNSSGSSAMNASKFKALNQSAEQQVANNLADMDRLVKRTRLNRRKITPLGFTADDTNTENVDGNGNMDADEMADVPAQTRSLNMQEIPQIFDDEDFYRVLLNDLVDKKIQLSDPTLGLQFALRGAASTKLKKNVDNKASKGRKLRFHVQEPIANFDTPRQWVQWNDDQIDEFFASLLGQKISMKENDDSEPEAEEEEEEVLGEDSIQLFG</sequence>
<accession>A0A4P6XT22</accession>
<dbReference type="Pfam" id="PF08164">
    <property type="entry name" value="TRAUB"/>
    <property type="match status" value="1"/>
</dbReference>
<gene>
    <name evidence="6" type="primary">MPUL0D06320</name>
    <name evidence="6" type="ORF">METSCH_D06320</name>
</gene>
<dbReference type="AlphaFoldDB" id="A0A4P6XT22"/>
<evidence type="ECO:0000256" key="3">
    <source>
        <dbReference type="SAM" id="MobiDB-lite"/>
    </source>
</evidence>
<feature type="domain" description="AATF leucine zipper-containing" evidence="5">
    <location>
        <begin position="182"/>
        <end position="303"/>
    </location>
</feature>
<evidence type="ECO:0000259" key="4">
    <source>
        <dbReference type="Pfam" id="PF08164"/>
    </source>
</evidence>
<dbReference type="EMBL" id="CP034459">
    <property type="protein sequence ID" value="QBM89556.1"/>
    <property type="molecule type" value="Genomic_DNA"/>
</dbReference>
<reference evidence="7" key="1">
    <citation type="submission" date="2019-03" db="EMBL/GenBank/DDBJ databases">
        <title>Snf2 controls pulcherriminic acid biosynthesis and connects pigmentation and antifungal activity of the yeast Metschnikowia pulcherrima.</title>
        <authorList>
            <person name="Gore-Lloyd D."/>
            <person name="Sumann I."/>
            <person name="Brachmann A.O."/>
            <person name="Schneeberger K."/>
            <person name="Ortiz-Merino R.A."/>
            <person name="Moreno-Beltran M."/>
            <person name="Schlaefli M."/>
            <person name="Kirner P."/>
            <person name="Santos Kron A."/>
            <person name="Wolfe K.H."/>
            <person name="Piel J."/>
            <person name="Ahrens C.H."/>
            <person name="Henk D."/>
            <person name="Freimoser F.M."/>
        </authorList>
    </citation>
    <scope>NUCLEOTIDE SEQUENCE [LARGE SCALE GENOMIC DNA]</scope>
    <source>
        <strain evidence="7">APC 1.2</strain>
    </source>
</reference>
<feature type="compositionally biased region" description="Basic and acidic residues" evidence="3">
    <location>
        <begin position="62"/>
        <end position="73"/>
    </location>
</feature>
<dbReference type="GO" id="GO:0005730">
    <property type="term" value="C:nucleolus"/>
    <property type="evidence" value="ECO:0007669"/>
    <property type="project" value="TreeGrafter"/>
</dbReference>
<protein>
    <recommendedName>
        <fullName evidence="2">Protein BFR2</fullName>
    </recommendedName>
</protein>
<evidence type="ECO:0000313" key="7">
    <source>
        <dbReference type="Proteomes" id="UP000292447"/>
    </source>
</evidence>
<feature type="domain" description="Apoptosis-antagonizing transcription factor C-terminal" evidence="4">
    <location>
        <begin position="401"/>
        <end position="481"/>
    </location>
</feature>
<dbReference type="PANTHER" id="PTHR15565:SF0">
    <property type="entry name" value="PROTEIN AATF"/>
    <property type="match status" value="1"/>
</dbReference>
<feature type="compositionally biased region" description="Polar residues" evidence="3">
    <location>
        <begin position="33"/>
        <end position="42"/>
    </location>
</feature>
<feature type="compositionally biased region" description="Acidic residues" evidence="3">
    <location>
        <begin position="85"/>
        <end position="110"/>
    </location>
</feature>
<dbReference type="InterPro" id="IPR039223">
    <property type="entry name" value="AATF/Bfr2"/>
</dbReference>